<evidence type="ECO:0000256" key="6">
    <source>
        <dbReference type="ARBA" id="ARBA00048539"/>
    </source>
</evidence>
<dbReference type="NCBIfam" id="TIGR02432">
    <property type="entry name" value="lysidine_TilS_N"/>
    <property type="match status" value="1"/>
</dbReference>
<comment type="catalytic activity">
    <reaction evidence="6">
        <text>cytidine(34) in tRNA(Ile2) + L-lysine + ATP = lysidine(34) in tRNA(Ile2) + AMP + diphosphate + H(+)</text>
        <dbReference type="Rhea" id="RHEA:43744"/>
        <dbReference type="Rhea" id="RHEA-COMP:10625"/>
        <dbReference type="Rhea" id="RHEA-COMP:10670"/>
        <dbReference type="ChEBI" id="CHEBI:15378"/>
        <dbReference type="ChEBI" id="CHEBI:30616"/>
        <dbReference type="ChEBI" id="CHEBI:32551"/>
        <dbReference type="ChEBI" id="CHEBI:33019"/>
        <dbReference type="ChEBI" id="CHEBI:82748"/>
        <dbReference type="ChEBI" id="CHEBI:83665"/>
        <dbReference type="ChEBI" id="CHEBI:456215"/>
        <dbReference type="EC" id="6.3.4.19"/>
    </reaction>
</comment>
<dbReference type="InterPro" id="IPR014729">
    <property type="entry name" value="Rossmann-like_a/b/a_fold"/>
</dbReference>
<dbReference type="InterPro" id="IPR012795">
    <property type="entry name" value="tRNA_Ile_lys_synt_N"/>
</dbReference>
<organism evidence="8 9">
    <name type="scientific">Dacryopinax primogenitus (strain DJM 731)</name>
    <name type="common">Brown rot fungus</name>
    <dbReference type="NCBI Taxonomy" id="1858805"/>
    <lineage>
        <taxon>Eukaryota</taxon>
        <taxon>Fungi</taxon>
        <taxon>Dikarya</taxon>
        <taxon>Basidiomycota</taxon>
        <taxon>Agaricomycotina</taxon>
        <taxon>Dacrymycetes</taxon>
        <taxon>Dacrymycetales</taxon>
        <taxon>Dacrymycetaceae</taxon>
        <taxon>Dacryopinax</taxon>
    </lineage>
</organism>
<evidence type="ECO:0000256" key="3">
    <source>
        <dbReference type="ARBA" id="ARBA00022694"/>
    </source>
</evidence>
<reference evidence="8 9" key="1">
    <citation type="journal article" date="2012" name="Science">
        <title>The Paleozoic origin of enzymatic lignin decomposition reconstructed from 31 fungal genomes.</title>
        <authorList>
            <person name="Floudas D."/>
            <person name="Binder M."/>
            <person name="Riley R."/>
            <person name="Barry K."/>
            <person name="Blanchette R.A."/>
            <person name="Henrissat B."/>
            <person name="Martinez A.T."/>
            <person name="Otillar R."/>
            <person name="Spatafora J.W."/>
            <person name="Yadav J.S."/>
            <person name="Aerts A."/>
            <person name="Benoit I."/>
            <person name="Boyd A."/>
            <person name="Carlson A."/>
            <person name="Copeland A."/>
            <person name="Coutinho P.M."/>
            <person name="de Vries R.P."/>
            <person name="Ferreira P."/>
            <person name="Findley K."/>
            <person name="Foster B."/>
            <person name="Gaskell J."/>
            <person name="Glotzer D."/>
            <person name="Gorecki P."/>
            <person name="Heitman J."/>
            <person name="Hesse C."/>
            <person name="Hori C."/>
            <person name="Igarashi K."/>
            <person name="Jurgens J.A."/>
            <person name="Kallen N."/>
            <person name="Kersten P."/>
            <person name="Kohler A."/>
            <person name="Kuees U."/>
            <person name="Kumar T.K.A."/>
            <person name="Kuo A."/>
            <person name="LaButti K."/>
            <person name="Larrondo L.F."/>
            <person name="Lindquist E."/>
            <person name="Ling A."/>
            <person name="Lombard V."/>
            <person name="Lucas S."/>
            <person name="Lundell T."/>
            <person name="Martin R."/>
            <person name="McLaughlin D.J."/>
            <person name="Morgenstern I."/>
            <person name="Morin E."/>
            <person name="Murat C."/>
            <person name="Nagy L.G."/>
            <person name="Nolan M."/>
            <person name="Ohm R.A."/>
            <person name="Patyshakuliyeva A."/>
            <person name="Rokas A."/>
            <person name="Ruiz-Duenas F.J."/>
            <person name="Sabat G."/>
            <person name="Salamov A."/>
            <person name="Samejima M."/>
            <person name="Schmutz J."/>
            <person name="Slot J.C."/>
            <person name="St John F."/>
            <person name="Stenlid J."/>
            <person name="Sun H."/>
            <person name="Sun S."/>
            <person name="Syed K."/>
            <person name="Tsang A."/>
            <person name="Wiebenga A."/>
            <person name="Young D."/>
            <person name="Pisabarro A."/>
            <person name="Eastwood D.C."/>
            <person name="Martin F."/>
            <person name="Cullen D."/>
            <person name="Grigoriev I.V."/>
            <person name="Hibbett D.S."/>
        </authorList>
    </citation>
    <scope>NUCLEOTIDE SEQUENCE [LARGE SCALE GENOMIC DNA]</scope>
    <source>
        <strain evidence="8 9">DJM-731 SS1</strain>
    </source>
</reference>
<dbReference type="Gene3D" id="3.40.50.620">
    <property type="entry name" value="HUPs"/>
    <property type="match status" value="1"/>
</dbReference>
<dbReference type="EC" id="6.3.4.19" evidence="1"/>
<name>M5G1U1_DACPD</name>
<dbReference type="SUPFAM" id="SSF52402">
    <property type="entry name" value="Adenine nucleotide alpha hydrolases-like"/>
    <property type="match status" value="1"/>
</dbReference>
<evidence type="ECO:0000313" key="9">
    <source>
        <dbReference type="Proteomes" id="UP000030653"/>
    </source>
</evidence>
<sequence>MSNVLPISIAEFGRALTACRPPNGWGKALTVAVSGGADSIGLLWLLRSLYNEAGITEPRINGITIDHGFRPETAKEAEAVGAFCRDIGVEHQIIKVPWGTNSYPNHPEPAQYESSGRWARYWILFHAMQESGSHALLTGHQANDQLETAIMRAERESGVLGMLGMRPIRRYGMGGPAPWLNFGEKGLHAFMCRPILTFSKERLKATCQASNIPWTEDPSNLDTNLTVRNRIRATLDQIQSEGDVSPWRERLKRFDIKEQSIAKLANILDGVPPTATVDEISQHMVSEYEKFDTAVNAFLSSITTVEAGAPMLVIDTNKTPPSQDIAYGAVLRILRYVSPKWWGHPSAEALRRKDSIQRIVENLWYREPSPVDGKYRAVPFVAGSHVLWTPSEQQAQTPYVSWMATRAPPKRDDAPAMFLDLSTAVLEAAESRKSPEPILWDNRYTVCVPTAFPRHVLDGVRENQGRVILGPHSKFFLPMINYESDEKNSVLAALGTDGHIHSYLRPGGWRFEWIRPFSGH</sequence>
<dbReference type="EMBL" id="JH795858">
    <property type="protein sequence ID" value="EJU04166.1"/>
    <property type="molecule type" value="Genomic_DNA"/>
</dbReference>
<dbReference type="RefSeq" id="XP_040631060.1">
    <property type="nucleotide sequence ID" value="XM_040769846.1"/>
</dbReference>
<dbReference type="STRING" id="1858805.M5G1U1"/>
<keyword evidence="2" id="KW-0436">Ligase</keyword>
<evidence type="ECO:0000256" key="2">
    <source>
        <dbReference type="ARBA" id="ARBA00022598"/>
    </source>
</evidence>
<dbReference type="InterPro" id="IPR012094">
    <property type="entry name" value="tRNA_Ile_lys_synt"/>
</dbReference>
<dbReference type="Pfam" id="PF01171">
    <property type="entry name" value="ATP_bind_3"/>
    <property type="match status" value="1"/>
</dbReference>
<dbReference type="HOGENOM" id="CLU_035256_0_0_1"/>
<feature type="domain" description="tRNA(Ile)-lysidine/2-thiocytidine synthase N-terminal" evidence="7">
    <location>
        <begin position="29"/>
        <end position="233"/>
    </location>
</feature>
<evidence type="ECO:0000256" key="4">
    <source>
        <dbReference type="ARBA" id="ARBA00022741"/>
    </source>
</evidence>
<evidence type="ECO:0000256" key="5">
    <source>
        <dbReference type="ARBA" id="ARBA00022840"/>
    </source>
</evidence>
<keyword evidence="3" id="KW-0819">tRNA processing</keyword>
<dbReference type="HAMAP" id="MF_01161">
    <property type="entry name" value="tRNA_Ile_lys_synt"/>
    <property type="match status" value="1"/>
</dbReference>
<keyword evidence="9" id="KW-1185">Reference proteome</keyword>
<protein>
    <recommendedName>
        <fullName evidence="1">tRNA(Ile)-lysidine synthetase</fullName>
        <ecNumber evidence="1">6.3.4.19</ecNumber>
    </recommendedName>
</protein>
<dbReference type="InterPro" id="IPR011063">
    <property type="entry name" value="TilS/TtcA_N"/>
</dbReference>
<keyword evidence="4" id="KW-0547">Nucleotide-binding</keyword>
<dbReference type="GeneID" id="63684908"/>
<evidence type="ECO:0000313" key="8">
    <source>
        <dbReference type="EMBL" id="EJU04166.1"/>
    </source>
</evidence>
<dbReference type="AlphaFoldDB" id="M5G1U1"/>
<dbReference type="GO" id="GO:0005524">
    <property type="term" value="F:ATP binding"/>
    <property type="evidence" value="ECO:0007669"/>
    <property type="project" value="UniProtKB-KW"/>
</dbReference>
<evidence type="ECO:0000256" key="1">
    <source>
        <dbReference type="ARBA" id="ARBA00013267"/>
    </source>
</evidence>
<dbReference type="GO" id="GO:0008033">
    <property type="term" value="P:tRNA processing"/>
    <property type="evidence" value="ECO:0007669"/>
    <property type="project" value="UniProtKB-KW"/>
</dbReference>
<dbReference type="OrthoDB" id="434144at2759"/>
<dbReference type="PANTHER" id="PTHR43033:SF5">
    <property type="entry name" value="TRNA(ILE)-LYSIDINE SYNTHETASE"/>
    <property type="match status" value="1"/>
</dbReference>
<keyword evidence="5" id="KW-0067">ATP-binding</keyword>
<dbReference type="PANTHER" id="PTHR43033">
    <property type="entry name" value="TRNA(ILE)-LYSIDINE SYNTHASE-RELATED"/>
    <property type="match status" value="1"/>
</dbReference>
<dbReference type="Proteomes" id="UP000030653">
    <property type="component" value="Unassembled WGS sequence"/>
</dbReference>
<proteinExistence type="inferred from homology"/>
<dbReference type="CDD" id="cd01992">
    <property type="entry name" value="TilS_N"/>
    <property type="match status" value="1"/>
</dbReference>
<accession>M5G1U1</accession>
<dbReference type="OMA" id="GPWGAVW"/>
<gene>
    <name evidence="8" type="ORF">DACRYDRAFT_114565</name>
</gene>
<evidence type="ECO:0000259" key="7">
    <source>
        <dbReference type="Pfam" id="PF01171"/>
    </source>
</evidence>
<dbReference type="GO" id="GO:0032267">
    <property type="term" value="F:tRNA(Ile)-lysidine synthase activity"/>
    <property type="evidence" value="ECO:0007669"/>
    <property type="project" value="UniProtKB-EC"/>
</dbReference>